<evidence type="ECO:0000313" key="15">
    <source>
        <dbReference type="Proteomes" id="UP000626180"/>
    </source>
</evidence>
<evidence type="ECO:0000256" key="6">
    <source>
        <dbReference type="ARBA" id="ARBA00022989"/>
    </source>
</evidence>
<evidence type="ECO:0000256" key="8">
    <source>
        <dbReference type="ARBA" id="ARBA00023224"/>
    </source>
</evidence>
<evidence type="ECO:0000256" key="2">
    <source>
        <dbReference type="ARBA" id="ARBA00022475"/>
    </source>
</evidence>
<comment type="similarity">
    <text evidence="9">Belongs to the methyl-accepting chemotaxis (MCP) protein family.</text>
</comment>
<accession>A0ABS0FLG8</accession>
<proteinExistence type="inferred from homology"/>
<reference evidence="14 15" key="1">
    <citation type="submission" date="2020-10" db="EMBL/GenBank/DDBJ databases">
        <title>Genome sequences of Pseudomonas isolates.</title>
        <authorList>
            <person name="Wessels L."/>
            <person name="Reich F."/>
            <person name="Hammerl J."/>
        </authorList>
    </citation>
    <scope>NUCLEOTIDE SEQUENCE [LARGE SCALE GENOMIC DNA]</scope>
    <source>
        <strain evidence="14 15">20-MO00624-0</strain>
    </source>
</reference>
<keyword evidence="2" id="KW-1003">Cell membrane</keyword>
<dbReference type="Gene3D" id="1.10.287.950">
    <property type="entry name" value="Methyl-accepting chemotaxis protein"/>
    <property type="match status" value="1"/>
</dbReference>
<evidence type="ECO:0000259" key="13">
    <source>
        <dbReference type="PROSITE" id="PS50885"/>
    </source>
</evidence>
<keyword evidence="3" id="KW-0488">Methylation</keyword>
<evidence type="ECO:0000313" key="14">
    <source>
        <dbReference type="EMBL" id="MBF8641200.1"/>
    </source>
</evidence>
<keyword evidence="8 10" id="KW-0807">Transducer</keyword>
<dbReference type="Pfam" id="PF12729">
    <property type="entry name" value="4HB_MCP_1"/>
    <property type="match status" value="1"/>
</dbReference>
<keyword evidence="5 11" id="KW-0812">Transmembrane</keyword>
<evidence type="ECO:0000256" key="5">
    <source>
        <dbReference type="ARBA" id="ARBA00022692"/>
    </source>
</evidence>
<feature type="domain" description="Methyl-accepting transducer" evidence="12">
    <location>
        <begin position="269"/>
        <end position="505"/>
    </location>
</feature>
<dbReference type="SMART" id="SM00304">
    <property type="entry name" value="HAMP"/>
    <property type="match status" value="2"/>
</dbReference>
<dbReference type="InterPro" id="IPR004089">
    <property type="entry name" value="MCPsignal_dom"/>
</dbReference>
<dbReference type="SUPFAM" id="SSF58104">
    <property type="entry name" value="Methyl-accepting chemotaxis protein (MCP) signaling domain"/>
    <property type="match status" value="1"/>
</dbReference>
<dbReference type="Pfam" id="PF00672">
    <property type="entry name" value="HAMP"/>
    <property type="match status" value="1"/>
</dbReference>
<dbReference type="CDD" id="cd06225">
    <property type="entry name" value="HAMP"/>
    <property type="match status" value="1"/>
</dbReference>
<keyword evidence="15" id="KW-1185">Reference proteome</keyword>
<feature type="transmembrane region" description="Helical" evidence="11">
    <location>
        <begin position="190"/>
        <end position="210"/>
    </location>
</feature>
<comment type="caution">
    <text evidence="14">The sequence shown here is derived from an EMBL/GenBank/DDBJ whole genome shotgun (WGS) entry which is preliminary data.</text>
</comment>
<sequence>MMFRHLKISYRTLLSFGAVAVLLIILGISNLIQMAEIRHAGQVIENNSMPSLATADEIALNITRLRVEVLRLVANPDKAVQAKSNQTIATLSEKIKDSFQKYETLLSSDQERKAVNTLKTTFQEYMNILATVQMFVAKEDVPSANKLINTELAPRGIIVNDQNLLLQKINQESATIAGQAAAESYQQAQMIVVVIIVLGVIVTIVLALLLTASIVKPIGQAVTVAKQIAGGDLSQDVKAEGKDEAAELLQALGSMQVSLRQTIGQISDSATQLSSSADEMSAVMEESTRGLQRQNDEIEQAATAVNEMTSAVEGVASNAVSTSEASQASSHSAQQGRAQLSDAIASIEALTSDVLGASQSAEELAEQALNISKVLDVIRAVAEQTNLLALNAAIEAARAGDAGRGFAVVADEVRALAHRTGESTREIESMIGSIQQGTGQTVQALQSSAERARSTLEKANAAGEALSTITSNVADINDRNLLIASASEQQAQVAREVDRSLVSIRDLSVQTAAGAQQTSVATQELSRLAVDLSGLVRRFSL</sequence>
<dbReference type="PANTHER" id="PTHR32089">
    <property type="entry name" value="METHYL-ACCEPTING CHEMOTAXIS PROTEIN MCPB"/>
    <property type="match status" value="1"/>
</dbReference>
<evidence type="ECO:0000256" key="10">
    <source>
        <dbReference type="PROSITE-ProRule" id="PRU00284"/>
    </source>
</evidence>
<dbReference type="PANTHER" id="PTHR32089:SF120">
    <property type="entry name" value="METHYL-ACCEPTING CHEMOTAXIS PROTEIN TLPQ"/>
    <property type="match status" value="1"/>
</dbReference>
<evidence type="ECO:0000259" key="12">
    <source>
        <dbReference type="PROSITE" id="PS50111"/>
    </source>
</evidence>
<protein>
    <submittedName>
        <fullName evidence="14">Methyl-accepting chemotaxis protein</fullName>
    </submittedName>
</protein>
<evidence type="ECO:0000256" key="9">
    <source>
        <dbReference type="ARBA" id="ARBA00029447"/>
    </source>
</evidence>
<name>A0ABS0FLG8_PSELU</name>
<dbReference type="PRINTS" id="PR00260">
    <property type="entry name" value="CHEMTRNSDUCR"/>
</dbReference>
<evidence type="ECO:0000256" key="3">
    <source>
        <dbReference type="ARBA" id="ARBA00022481"/>
    </source>
</evidence>
<evidence type="ECO:0000256" key="7">
    <source>
        <dbReference type="ARBA" id="ARBA00023136"/>
    </source>
</evidence>
<dbReference type="Proteomes" id="UP000626180">
    <property type="component" value="Unassembled WGS sequence"/>
</dbReference>
<keyword evidence="4" id="KW-0145">Chemotaxis</keyword>
<gene>
    <name evidence="14" type="ORF">IRZ65_10935</name>
</gene>
<dbReference type="InterPro" id="IPR003660">
    <property type="entry name" value="HAMP_dom"/>
</dbReference>
<comment type="subcellular location">
    <subcellularLocation>
        <location evidence="1">Cell membrane</location>
    </subcellularLocation>
</comment>
<keyword evidence="7 11" id="KW-0472">Membrane</keyword>
<dbReference type="Pfam" id="PF00015">
    <property type="entry name" value="MCPsignal"/>
    <property type="match status" value="1"/>
</dbReference>
<evidence type="ECO:0000256" key="4">
    <source>
        <dbReference type="ARBA" id="ARBA00022500"/>
    </source>
</evidence>
<keyword evidence="6 11" id="KW-1133">Transmembrane helix</keyword>
<dbReference type="SMART" id="SM00283">
    <property type="entry name" value="MA"/>
    <property type="match status" value="1"/>
</dbReference>
<dbReference type="PROSITE" id="PS50111">
    <property type="entry name" value="CHEMOTAXIS_TRANSDUC_2"/>
    <property type="match status" value="1"/>
</dbReference>
<dbReference type="InterPro" id="IPR024478">
    <property type="entry name" value="HlyB_4HB_MCP"/>
</dbReference>
<evidence type="ECO:0000256" key="1">
    <source>
        <dbReference type="ARBA" id="ARBA00004236"/>
    </source>
</evidence>
<dbReference type="EMBL" id="JADMCD010000004">
    <property type="protein sequence ID" value="MBF8641200.1"/>
    <property type="molecule type" value="Genomic_DNA"/>
</dbReference>
<organism evidence="14 15">
    <name type="scientific">Pseudomonas luteola</name>
    <dbReference type="NCBI Taxonomy" id="47886"/>
    <lineage>
        <taxon>Bacteria</taxon>
        <taxon>Pseudomonadati</taxon>
        <taxon>Pseudomonadota</taxon>
        <taxon>Gammaproteobacteria</taxon>
        <taxon>Pseudomonadales</taxon>
        <taxon>Pseudomonadaceae</taxon>
        <taxon>Pseudomonas</taxon>
    </lineage>
</organism>
<evidence type="ECO:0000256" key="11">
    <source>
        <dbReference type="SAM" id="Phobius"/>
    </source>
</evidence>
<dbReference type="PROSITE" id="PS50885">
    <property type="entry name" value="HAMP"/>
    <property type="match status" value="1"/>
</dbReference>
<dbReference type="InterPro" id="IPR004090">
    <property type="entry name" value="Chemotax_Me-accpt_rcpt"/>
</dbReference>
<feature type="domain" description="HAMP" evidence="13">
    <location>
        <begin position="212"/>
        <end position="264"/>
    </location>
</feature>